<evidence type="ECO:0000256" key="1">
    <source>
        <dbReference type="SAM" id="Phobius"/>
    </source>
</evidence>
<keyword evidence="1" id="KW-0472">Membrane</keyword>
<dbReference type="InterPro" id="IPR036259">
    <property type="entry name" value="MFS_trans_sf"/>
</dbReference>
<proteinExistence type="predicted"/>
<keyword evidence="1" id="KW-1133">Transmembrane helix</keyword>
<dbReference type="Pfam" id="PF13347">
    <property type="entry name" value="MFS_2"/>
    <property type="match status" value="1"/>
</dbReference>
<name>A0A9J6QYV5_9FIRM</name>
<evidence type="ECO:0000313" key="3">
    <source>
        <dbReference type="Proteomes" id="UP001065549"/>
    </source>
</evidence>
<reference evidence="2" key="1">
    <citation type="submission" date="2022-09" db="EMBL/GenBank/DDBJ databases">
        <title>Culturomic study of gut microbiota in children with autism spectrum disorder.</title>
        <authorList>
            <person name="Efimov B.A."/>
            <person name="Chaplin A.V."/>
            <person name="Sokolova S.R."/>
            <person name="Pikina A.P."/>
            <person name="Korzhanova M."/>
            <person name="Belova V."/>
            <person name="Korostin D."/>
        </authorList>
    </citation>
    <scope>NUCLEOTIDE SEQUENCE</scope>
    <source>
        <strain evidence="2">ASD5510</strain>
    </source>
</reference>
<dbReference type="GO" id="GO:0015293">
    <property type="term" value="F:symporter activity"/>
    <property type="evidence" value="ECO:0007669"/>
    <property type="project" value="InterPro"/>
</dbReference>
<dbReference type="Gene3D" id="1.20.1250.20">
    <property type="entry name" value="MFS general substrate transporter like domains"/>
    <property type="match status" value="2"/>
</dbReference>
<feature type="transmembrane region" description="Helical" evidence="1">
    <location>
        <begin position="76"/>
        <end position="96"/>
    </location>
</feature>
<keyword evidence="3" id="KW-1185">Reference proteome</keyword>
<dbReference type="PANTHER" id="PTHR11328">
    <property type="entry name" value="MAJOR FACILITATOR SUPERFAMILY DOMAIN-CONTAINING PROTEIN"/>
    <property type="match status" value="1"/>
</dbReference>
<feature type="transmembrane region" description="Helical" evidence="1">
    <location>
        <begin position="297"/>
        <end position="315"/>
    </location>
</feature>
<dbReference type="RefSeq" id="WP_148398392.1">
    <property type="nucleotide sequence ID" value="NZ_JAJAGH010000009.1"/>
</dbReference>
<dbReference type="GO" id="GO:0008643">
    <property type="term" value="P:carbohydrate transport"/>
    <property type="evidence" value="ECO:0007669"/>
    <property type="project" value="InterPro"/>
</dbReference>
<feature type="transmembrane region" description="Helical" evidence="1">
    <location>
        <begin position="321"/>
        <end position="341"/>
    </location>
</feature>
<dbReference type="InterPro" id="IPR039672">
    <property type="entry name" value="MFS_2"/>
</dbReference>
<sequence length="448" mass="49734">MFSLKEKIRYGAASLGDTAVYNLLVIYALFFMTDIAGVETLAAGHIIFISTIWNAFSIGLIGYLSDRFSFAGGRRLPYMKASIMPMSAALVMMFTVVKGSALFVGIYYTVVMSLLMTAHSFFMIPYEALGADMTTDSGERTSLRSYARFFMGLGNLTSIAILLPLVKLLQSEGLSQERAWQASILGIAVLSALSQIATCRWFSSKTTGLPPKLKQQKTVIKEYWEVFQLKPMRLLLAVTLLVCIANVFSSSSIAYFMKYNLSISEESKSVVFAVMTGFGILMTPILSACTKKGDKRIVMAGCYIGAGILSIGFGIFGINSLLFLCLYIIAFTIGSSAYWQLIYPMLYDISEVDEYQNHRRREATILSLSKIILKVSNACATQLLAGVLFFFGYEPDMLRQSRTALWGIQISLTVVPGILFLTAAVFVLLYPISKTKHEELIRRLRNRC</sequence>
<feature type="transmembrane region" description="Helical" evidence="1">
    <location>
        <begin position="234"/>
        <end position="257"/>
    </location>
</feature>
<dbReference type="PANTHER" id="PTHR11328:SF24">
    <property type="entry name" value="MAJOR FACILITATOR SUPERFAMILY (MFS) PROFILE DOMAIN-CONTAINING PROTEIN"/>
    <property type="match status" value="1"/>
</dbReference>
<feature type="transmembrane region" description="Helical" evidence="1">
    <location>
        <begin position="178"/>
        <end position="202"/>
    </location>
</feature>
<evidence type="ECO:0000313" key="2">
    <source>
        <dbReference type="EMBL" id="MCU7380694.1"/>
    </source>
</evidence>
<dbReference type="AlphaFoldDB" id="A0A9J6QYV5"/>
<protein>
    <submittedName>
        <fullName evidence="2">MFS transporter</fullName>
    </submittedName>
</protein>
<feature type="transmembrane region" description="Helical" evidence="1">
    <location>
        <begin position="145"/>
        <end position="166"/>
    </location>
</feature>
<dbReference type="Proteomes" id="UP001065549">
    <property type="component" value="Unassembled WGS sequence"/>
</dbReference>
<keyword evidence="1" id="KW-0812">Transmembrane</keyword>
<gene>
    <name evidence="2" type="ORF">OBO34_20485</name>
</gene>
<feature type="transmembrane region" description="Helical" evidence="1">
    <location>
        <begin position="269"/>
        <end position="290"/>
    </location>
</feature>
<organism evidence="2 3">
    <name type="scientific">Hominibacterium faecale</name>
    <dbReference type="NCBI Taxonomy" id="2839743"/>
    <lineage>
        <taxon>Bacteria</taxon>
        <taxon>Bacillati</taxon>
        <taxon>Bacillota</taxon>
        <taxon>Clostridia</taxon>
        <taxon>Peptostreptococcales</taxon>
        <taxon>Anaerovoracaceae</taxon>
        <taxon>Hominibacterium</taxon>
    </lineage>
</organism>
<feature type="transmembrane region" description="Helical" evidence="1">
    <location>
        <begin position="102"/>
        <end position="124"/>
    </location>
</feature>
<comment type="caution">
    <text evidence="2">The sequence shown here is derived from an EMBL/GenBank/DDBJ whole genome shotgun (WGS) entry which is preliminary data.</text>
</comment>
<accession>A0A9J6QYV5</accession>
<feature type="transmembrane region" description="Helical" evidence="1">
    <location>
        <begin position="371"/>
        <end position="393"/>
    </location>
</feature>
<feature type="transmembrane region" description="Helical" evidence="1">
    <location>
        <begin position="12"/>
        <end position="30"/>
    </location>
</feature>
<feature type="transmembrane region" description="Helical" evidence="1">
    <location>
        <begin position="42"/>
        <end position="64"/>
    </location>
</feature>
<dbReference type="EMBL" id="JAOSHN010000012">
    <property type="protein sequence ID" value="MCU7380694.1"/>
    <property type="molecule type" value="Genomic_DNA"/>
</dbReference>
<dbReference type="SUPFAM" id="SSF103473">
    <property type="entry name" value="MFS general substrate transporter"/>
    <property type="match status" value="1"/>
</dbReference>
<dbReference type="GO" id="GO:0005886">
    <property type="term" value="C:plasma membrane"/>
    <property type="evidence" value="ECO:0007669"/>
    <property type="project" value="TreeGrafter"/>
</dbReference>
<feature type="transmembrane region" description="Helical" evidence="1">
    <location>
        <begin position="405"/>
        <end position="432"/>
    </location>
</feature>